<dbReference type="Pfam" id="PF25601">
    <property type="entry name" value="AAA_lid_14"/>
    <property type="match status" value="1"/>
</dbReference>
<dbReference type="PATRIC" id="fig|1286171.3.peg.2881"/>
<dbReference type="SUPFAM" id="SSF52540">
    <property type="entry name" value="P-loop containing nucleoside triphosphate hydrolases"/>
    <property type="match status" value="1"/>
</dbReference>
<dbReference type="GO" id="GO:0006355">
    <property type="term" value="P:regulation of DNA-templated transcription"/>
    <property type="evidence" value="ECO:0007669"/>
    <property type="project" value="InterPro"/>
</dbReference>
<keyword evidence="4" id="KW-0614">Plasmid</keyword>
<dbReference type="FunFam" id="3.40.50.300:FF:000006">
    <property type="entry name" value="DNA-binding transcriptional regulator NtrC"/>
    <property type="match status" value="1"/>
</dbReference>
<organism evidence="4 5">
    <name type="scientific">Peptoclostridium acidaminophilum DSM 3953</name>
    <dbReference type="NCBI Taxonomy" id="1286171"/>
    <lineage>
        <taxon>Bacteria</taxon>
        <taxon>Bacillati</taxon>
        <taxon>Bacillota</taxon>
        <taxon>Clostridia</taxon>
        <taxon>Peptostreptococcales</taxon>
        <taxon>Peptoclostridiaceae</taxon>
        <taxon>Peptoclostridium</taxon>
    </lineage>
</organism>
<dbReference type="InterPro" id="IPR027417">
    <property type="entry name" value="P-loop_NTPase"/>
</dbReference>
<evidence type="ECO:0000313" key="4">
    <source>
        <dbReference type="EMBL" id="AHM58202.1"/>
    </source>
</evidence>
<evidence type="ECO:0000256" key="2">
    <source>
        <dbReference type="ARBA" id="ARBA00022840"/>
    </source>
</evidence>
<evidence type="ECO:0000256" key="1">
    <source>
        <dbReference type="ARBA" id="ARBA00022741"/>
    </source>
</evidence>
<dbReference type="Gene3D" id="3.30.450.20">
    <property type="entry name" value="PAS domain"/>
    <property type="match status" value="1"/>
</dbReference>
<dbReference type="EMBL" id="CP007453">
    <property type="protein sequence ID" value="AHM58202.1"/>
    <property type="molecule type" value="Genomic_DNA"/>
</dbReference>
<reference evidence="4 5" key="1">
    <citation type="journal article" date="2014" name="Genome Announc.">
        <title>Complete Genome Sequence of Amino Acid-Utilizing Eubacterium acidaminophilum al-2 (DSM 3953).</title>
        <authorList>
            <person name="Poehlein A."/>
            <person name="Andreesen J.R."/>
            <person name="Daniel R."/>
        </authorList>
    </citation>
    <scope>NUCLEOTIDE SEQUENCE [LARGE SCALE GENOMIC DNA]</scope>
    <source>
        <strain evidence="4 5">DSM 3953</strain>
        <plasmid evidence="5">Plasmid EAL2_808p</plasmid>
    </source>
</reference>
<dbReference type="PROSITE" id="PS00675">
    <property type="entry name" value="SIGMA54_INTERACT_1"/>
    <property type="match status" value="1"/>
</dbReference>
<proteinExistence type="predicted"/>
<geneLocation type="plasmid" evidence="4 5">
    <name>EAL2_808p</name>
</geneLocation>
<dbReference type="Proteomes" id="UP000019591">
    <property type="component" value="Plasmid EAL2_808p"/>
</dbReference>
<evidence type="ECO:0000313" key="5">
    <source>
        <dbReference type="Proteomes" id="UP000019591"/>
    </source>
</evidence>
<dbReference type="InterPro" id="IPR002078">
    <property type="entry name" value="Sigma_54_int"/>
</dbReference>
<dbReference type="SMART" id="SM00382">
    <property type="entry name" value="AAA"/>
    <property type="match status" value="1"/>
</dbReference>
<feature type="domain" description="Sigma-54 factor interaction" evidence="3">
    <location>
        <begin position="353"/>
        <end position="579"/>
    </location>
</feature>
<evidence type="ECO:0000259" key="3">
    <source>
        <dbReference type="PROSITE" id="PS50045"/>
    </source>
</evidence>
<keyword evidence="2" id="KW-0067">ATP-binding</keyword>
<dbReference type="CDD" id="cd00009">
    <property type="entry name" value="AAA"/>
    <property type="match status" value="1"/>
</dbReference>
<dbReference type="InterPro" id="IPR003593">
    <property type="entry name" value="AAA+_ATPase"/>
</dbReference>
<keyword evidence="5" id="KW-1185">Reference proteome</keyword>
<dbReference type="PROSITE" id="PS50045">
    <property type="entry name" value="SIGMA54_INTERACT_4"/>
    <property type="match status" value="1"/>
</dbReference>
<dbReference type="PROSITE" id="PS00676">
    <property type="entry name" value="SIGMA54_INTERACT_2"/>
    <property type="match status" value="1"/>
</dbReference>
<dbReference type="Gene3D" id="1.10.8.60">
    <property type="match status" value="1"/>
</dbReference>
<name>W8TQ34_PEPAC</name>
<dbReference type="AlphaFoldDB" id="W8TQ34"/>
<accession>W8TQ34</accession>
<dbReference type="GO" id="GO:0005524">
    <property type="term" value="F:ATP binding"/>
    <property type="evidence" value="ECO:0007669"/>
    <property type="project" value="UniProtKB-KW"/>
</dbReference>
<dbReference type="Pfam" id="PF00158">
    <property type="entry name" value="Sigma54_activat"/>
    <property type="match status" value="1"/>
</dbReference>
<sequence>MGACNTIRHWGGKILKKRVSLIALTELARIYLEGQLGEYISDIAEIKGYSMEKGLDNFEAGQLLVLSSETMRSQLEGSFVLESATEVVVARRTINYDFVDKIVLIPKGTNVLFVNDSKKTTFESINTLKRLGIDHINYIPCYPGSGEIPGGIDVCITAGEMDKVPPGMKEVYDIGIRIIDFPTIAEVLNRLDALDERAGRFSDKYLVKLTNVAKRLARSTQEIGLLYEDLNIVIDGFNDGILVYDHKGVVRVFNENLKKMLQISSGYKVIDRHIKDVVCSKKLAEILMSPETQKTEVISMDGFEMVVNKIFLTKNNSFIAIIRSARQAIEENEKIKRELVNKGFYAKYTFDDIIGSSAQINRTKEICARLAGSDLTILIEGESGTGKELFASAIHNSSDRAAGPFLAVNFSALPDELIESELFGYEEGAFTGALKGGKAGLFEQADGGTIFLDEIGDISIKVQARLLRVLQEKEVMRIGARKINSVDVRIIAATNRNLVQMVSEKKFREDLYYRLKIGHVKIPPLRSRKEDIEELVRHFVKTDTSDCISVFDDVIERLVQQDWHGNIRELKNTISYMLAVRKENVLTADEMPENHYFVRGQAAVCDSSMEQKLLSSQELLILQAIYVLKSRGEVVGRDKISEYVKKQGIYITSHQIRNRLDKLQDKGFVIKGRGKIGTLLTVRGETIANGSSGNIK</sequence>
<dbReference type="eggNOG" id="COG3829">
    <property type="taxonomic scope" value="Bacteria"/>
</dbReference>
<dbReference type="HOGENOM" id="CLU_000445_8_7_9"/>
<protein>
    <submittedName>
        <fullName evidence="4">Signal-transduction and transcriptional-control protein Stc</fullName>
    </submittedName>
</protein>
<keyword evidence="1" id="KW-0547">Nucleotide-binding</keyword>
<dbReference type="PANTHER" id="PTHR32071">
    <property type="entry name" value="TRANSCRIPTIONAL REGULATORY PROTEIN"/>
    <property type="match status" value="1"/>
</dbReference>
<dbReference type="InterPro" id="IPR025943">
    <property type="entry name" value="Sigma_54_int_dom_ATP-bd_2"/>
</dbReference>
<dbReference type="KEGG" id="eac:EAL2_808p06990"/>
<gene>
    <name evidence="4" type="primary">stc2</name>
    <name evidence="4" type="ORF">EAL2_808p06990</name>
</gene>
<dbReference type="InterPro" id="IPR058031">
    <property type="entry name" value="AAA_lid_NorR"/>
</dbReference>
<dbReference type="InterPro" id="IPR025662">
    <property type="entry name" value="Sigma_54_int_dom_ATP-bd_1"/>
</dbReference>
<dbReference type="Gene3D" id="3.40.50.300">
    <property type="entry name" value="P-loop containing nucleotide triphosphate hydrolases"/>
    <property type="match status" value="1"/>
</dbReference>